<keyword evidence="2" id="KW-1185">Reference proteome</keyword>
<comment type="caution">
    <text evidence="1">The sequence shown here is derived from an EMBL/GenBank/DDBJ whole genome shotgun (WGS) entry which is preliminary data.</text>
</comment>
<evidence type="ECO:0008006" key="3">
    <source>
        <dbReference type="Google" id="ProtNLM"/>
    </source>
</evidence>
<evidence type="ECO:0000313" key="2">
    <source>
        <dbReference type="Proteomes" id="UP001519863"/>
    </source>
</evidence>
<dbReference type="EMBL" id="JAHXZI010000004">
    <property type="protein sequence ID" value="MBW6433847.1"/>
    <property type="molecule type" value="Genomic_DNA"/>
</dbReference>
<dbReference type="RefSeq" id="WP_220143370.1">
    <property type="nucleotide sequence ID" value="NZ_JAHXZI010000004.1"/>
</dbReference>
<accession>A0ABS7AYL7</accession>
<name>A0ABS7AYL7_9ACTN</name>
<reference evidence="1 2" key="1">
    <citation type="journal article" date="2013" name="Antonie Van Leeuwenhoek">
        <title>Actinoplanes hulinensis sp. nov., a novel actinomycete isolated from soybean root (Glycine max (L.) Merr).</title>
        <authorList>
            <person name="Shen Y."/>
            <person name="Liu C."/>
            <person name="Wang X."/>
            <person name="Zhao J."/>
            <person name="Jia F."/>
            <person name="Zhang Y."/>
            <person name="Wang L."/>
            <person name="Yang D."/>
            <person name="Xiang W."/>
        </authorList>
    </citation>
    <scope>NUCLEOTIDE SEQUENCE [LARGE SCALE GENOMIC DNA]</scope>
    <source>
        <strain evidence="1 2">NEAU-M9</strain>
    </source>
</reference>
<organism evidence="1 2">
    <name type="scientific">Actinoplanes hulinensis</name>
    <dbReference type="NCBI Taxonomy" id="1144547"/>
    <lineage>
        <taxon>Bacteria</taxon>
        <taxon>Bacillati</taxon>
        <taxon>Actinomycetota</taxon>
        <taxon>Actinomycetes</taxon>
        <taxon>Micromonosporales</taxon>
        <taxon>Micromonosporaceae</taxon>
        <taxon>Actinoplanes</taxon>
    </lineage>
</organism>
<sequence length="130" mass="13473">MGDVPTADELRAALEDLDTDTVFWFKSADIVATAAQTAQTYTLGGFEFGVAADLVGVPEKYQDMLDFVKTSLNAGAVELEKLAVALRDARDMIEGADRESATSIGEVGGTGTGAAIGGAASSVIRDLQGR</sequence>
<dbReference type="Proteomes" id="UP001519863">
    <property type="component" value="Unassembled WGS sequence"/>
</dbReference>
<evidence type="ECO:0000313" key="1">
    <source>
        <dbReference type="EMBL" id="MBW6433847.1"/>
    </source>
</evidence>
<proteinExistence type="predicted"/>
<protein>
    <recommendedName>
        <fullName evidence="3">Excreted virulence factor EspC (Type VII ESX diderm)</fullName>
    </recommendedName>
</protein>
<gene>
    <name evidence="1" type="ORF">KZ829_08875</name>
</gene>